<evidence type="ECO:0000259" key="10">
    <source>
        <dbReference type="PROSITE" id="PS50109"/>
    </source>
</evidence>
<evidence type="ECO:0000256" key="8">
    <source>
        <dbReference type="ARBA" id="ARBA00023012"/>
    </source>
</evidence>
<evidence type="ECO:0000256" key="4">
    <source>
        <dbReference type="ARBA" id="ARBA00022679"/>
    </source>
</evidence>
<dbReference type="SMART" id="SM00387">
    <property type="entry name" value="HATPase_c"/>
    <property type="match status" value="1"/>
</dbReference>
<keyword evidence="12" id="KW-1185">Reference proteome</keyword>
<feature type="transmembrane region" description="Helical" evidence="9">
    <location>
        <begin position="182"/>
        <end position="203"/>
    </location>
</feature>
<dbReference type="PANTHER" id="PTHR43065">
    <property type="entry name" value="SENSOR HISTIDINE KINASE"/>
    <property type="match status" value="1"/>
</dbReference>
<dbReference type="InterPro" id="IPR004358">
    <property type="entry name" value="Sig_transdc_His_kin-like_C"/>
</dbReference>
<feature type="transmembrane region" description="Helical" evidence="9">
    <location>
        <begin position="24"/>
        <end position="44"/>
    </location>
</feature>
<dbReference type="PRINTS" id="PR00344">
    <property type="entry name" value="BCTRLSENSOR"/>
</dbReference>
<reference evidence="11 12" key="1">
    <citation type="submission" date="2014-06" db="EMBL/GenBank/DDBJ databases">
        <title>Draft genome sequence of Idiomarina sp. MCCC 1A10513.</title>
        <authorList>
            <person name="Du J."/>
            <person name="Lai Q."/>
            <person name="Shao Z."/>
        </authorList>
    </citation>
    <scope>NUCLEOTIDE SEQUENCE [LARGE SCALE GENOMIC DNA]</scope>
    <source>
        <strain evidence="11 12">MCCC 1A10513</strain>
    </source>
</reference>
<dbReference type="STRING" id="1517416.IDAT_11700"/>
<dbReference type="PANTHER" id="PTHR43065:SF10">
    <property type="entry name" value="PEROXIDE STRESS-ACTIVATED HISTIDINE KINASE MAK3"/>
    <property type="match status" value="1"/>
</dbReference>
<evidence type="ECO:0000256" key="5">
    <source>
        <dbReference type="ARBA" id="ARBA00022741"/>
    </source>
</evidence>
<organism evidence="11 12">
    <name type="scientific">Pseudidiomarina atlantica</name>
    <dbReference type="NCBI Taxonomy" id="1517416"/>
    <lineage>
        <taxon>Bacteria</taxon>
        <taxon>Pseudomonadati</taxon>
        <taxon>Pseudomonadota</taxon>
        <taxon>Gammaproteobacteria</taxon>
        <taxon>Alteromonadales</taxon>
        <taxon>Idiomarinaceae</taxon>
        <taxon>Pseudidiomarina</taxon>
    </lineage>
</organism>
<dbReference type="InterPro" id="IPR003594">
    <property type="entry name" value="HATPase_dom"/>
</dbReference>
<proteinExistence type="predicted"/>
<dbReference type="InterPro" id="IPR003661">
    <property type="entry name" value="HisK_dim/P_dom"/>
</dbReference>
<gene>
    <name evidence="11" type="ORF">IDAT_11700</name>
</gene>
<dbReference type="SMART" id="SM00388">
    <property type="entry name" value="HisKA"/>
    <property type="match status" value="1"/>
</dbReference>
<keyword evidence="8" id="KW-0902">Two-component regulatory system</keyword>
<evidence type="ECO:0000256" key="9">
    <source>
        <dbReference type="SAM" id="Phobius"/>
    </source>
</evidence>
<dbReference type="CDD" id="cd00082">
    <property type="entry name" value="HisKA"/>
    <property type="match status" value="1"/>
</dbReference>
<keyword evidence="5" id="KW-0547">Nucleotide-binding</keyword>
<name>A0A094J5U6_9GAMM</name>
<dbReference type="EMBL" id="JPIN01000013">
    <property type="protein sequence ID" value="KFZ27931.1"/>
    <property type="molecule type" value="Genomic_DNA"/>
</dbReference>
<dbReference type="PROSITE" id="PS50109">
    <property type="entry name" value="HIS_KIN"/>
    <property type="match status" value="1"/>
</dbReference>
<comment type="caution">
    <text evidence="11">The sequence shown here is derived from an EMBL/GenBank/DDBJ whole genome shotgun (WGS) entry which is preliminary data.</text>
</comment>
<keyword evidence="9" id="KW-1133">Transmembrane helix</keyword>
<dbReference type="Proteomes" id="UP000053718">
    <property type="component" value="Unassembled WGS sequence"/>
</dbReference>
<dbReference type="InterPro" id="IPR036890">
    <property type="entry name" value="HATPase_C_sf"/>
</dbReference>
<keyword evidence="6" id="KW-0418">Kinase</keyword>
<evidence type="ECO:0000256" key="3">
    <source>
        <dbReference type="ARBA" id="ARBA00022553"/>
    </source>
</evidence>
<keyword evidence="7" id="KW-0067">ATP-binding</keyword>
<comment type="catalytic activity">
    <reaction evidence="1">
        <text>ATP + protein L-histidine = ADP + protein N-phospho-L-histidine.</text>
        <dbReference type="EC" id="2.7.13.3"/>
    </reaction>
</comment>
<dbReference type="Gene3D" id="3.30.565.10">
    <property type="entry name" value="Histidine kinase-like ATPase, C-terminal domain"/>
    <property type="match status" value="1"/>
</dbReference>
<evidence type="ECO:0000256" key="2">
    <source>
        <dbReference type="ARBA" id="ARBA00012438"/>
    </source>
</evidence>
<dbReference type="InterPro" id="IPR005467">
    <property type="entry name" value="His_kinase_dom"/>
</dbReference>
<dbReference type="EC" id="2.7.13.3" evidence="2"/>
<dbReference type="SUPFAM" id="SSF47384">
    <property type="entry name" value="Homodimeric domain of signal transducing histidine kinase"/>
    <property type="match status" value="1"/>
</dbReference>
<evidence type="ECO:0000256" key="1">
    <source>
        <dbReference type="ARBA" id="ARBA00000085"/>
    </source>
</evidence>
<sequence>MYSRSSLAQRISRSVGNPSWQRAFLLYLVLPLLALTGVAINVALNQAREFQDDRLRDDLELIGRAIRLPLSEALVAGDVQQMQTQLDAVFEIGRIYGASVYDTNGELVVSAGVTELDLSESVMAEQVLLTGEQQDSYREVAGLDMFSQFIPMHDRNQRLIGFMQLNRQARDFDRSFARLEQIAWIAWGVVTLVVLTILAFGYYRTRLQQQVELQSRLREHEKMAAIGQLARGVAHELGAPLTVISGRAKRLLKRHTDTESQRQLTAISGQVERLTNLVQQLLDFSRAPVNAEQSQALPALIEQAARAIGHENDGQVQLQITQVPAQATVQADTARLELALVNLFRNALQAAASQVTVSVETAQHGYWVVVEDDGPGLPQDTDVTQLIEPFATTKPIGEGTGLGLAIVAHVVSAHHGKFLLQNRPGGGCQARIFLPRTLPKDAL</sequence>
<dbReference type="Gene3D" id="1.10.287.130">
    <property type="match status" value="1"/>
</dbReference>
<dbReference type="eggNOG" id="COG4191">
    <property type="taxonomic scope" value="Bacteria"/>
</dbReference>
<evidence type="ECO:0000313" key="11">
    <source>
        <dbReference type="EMBL" id="KFZ27931.1"/>
    </source>
</evidence>
<keyword evidence="9" id="KW-0812">Transmembrane</keyword>
<dbReference type="GO" id="GO:0005524">
    <property type="term" value="F:ATP binding"/>
    <property type="evidence" value="ECO:0007669"/>
    <property type="project" value="UniProtKB-KW"/>
</dbReference>
<keyword evidence="3" id="KW-0597">Phosphoprotein</keyword>
<keyword evidence="4" id="KW-0808">Transferase</keyword>
<dbReference type="Pfam" id="PF02518">
    <property type="entry name" value="HATPase_c"/>
    <property type="match status" value="1"/>
</dbReference>
<feature type="domain" description="Histidine kinase" evidence="10">
    <location>
        <begin position="232"/>
        <end position="438"/>
    </location>
</feature>
<dbReference type="SUPFAM" id="SSF55874">
    <property type="entry name" value="ATPase domain of HSP90 chaperone/DNA topoisomerase II/histidine kinase"/>
    <property type="match status" value="1"/>
</dbReference>
<evidence type="ECO:0000256" key="7">
    <source>
        <dbReference type="ARBA" id="ARBA00022840"/>
    </source>
</evidence>
<evidence type="ECO:0000256" key="6">
    <source>
        <dbReference type="ARBA" id="ARBA00022777"/>
    </source>
</evidence>
<dbReference type="GO" id="GO:0000155">
    <property type="term" value="F:phosphorelay sensor kinase activity"/>
    <property type="evidence" value="ECO:0007669"/>
    <property type="project" value="InterPro"/>
</dbReference>
<keyword evidence="9" id="KW-0472">Membrane</keyword>
<accession>A0A094J5U6</accession>
<dbReference type="InterPro" id="IPR036097">
    <property type="entry name" value="HisK_dim/P_sf"/>
</dbReference>
<evidence type="ECO:0000313" key="12">
    <source>
        <dbReference type="Proteomes" id="UP000053718"/>
    </source>
</evidence>
<protein>
    <recommendedName>
        <fullName evidence="2">histidine kinase</fullName>
        <ecNumber evidence="2">2.7.13.3</ecNumber>
    </recommendedName>
</protein>
<dbReference type="Pfam" id="PF00512">
    <property type="entry name" value="HisKA"/>
    <property type="match status" value="1"/>
</dbReference>
<dbReference type="AlphaFoldDB" id="A0A094J5U6"/>